<sequence length="359" mass="39859">MRIRLDPWPVDIEGGQLTLRPFAGELFDVESTRWAALPQRAIPERLRTVYVVDGKRRMESRVFIEDEVTGEAGLGGFGAYVVGAVKLCPHGTQQAELIDVKASRVLAHAPDLSVDPASLSPRHPHTGKLDYQPVAFKKVKYEEHDSELAPEGPNDQLAPIITLQNLMLAAEQQLSHGYGSKVPFDEQDDREWLTALTVQDGTLRSKNLGGAVVGCVKTIQTMYLPPDRSLLLTELKAGERTPILHMRSGTGKITRFIWYVRLADAEFYQHPMSGVMRLEMYAPEEPDFLPPIVRSVANLSGTLLLRLASKSHKDPRAPQNLIPTAALEQAMNRSMGSSELITRRIRAHLAQTYGREAVA</sequence>
<comment type="caution">
    <text evidence="2">The sequence shown here is derived from an EMBL/GenBank/DDBJ whole genome shotgun (WGS) entry which is preliminary data.</text>
</comment>
<dbReference type="RefSeq" id="WP_353542621.1">
    <property type="nucleotide sequence ID" value="NZ_BAABRN010000027.1"/>
</dbReference>
<evidence type="ECO:0000313" key="3">
    <source>
        <dbReference type="Proteomes" id="UP001458946"/>
    </source>
</evidence>
<dbReference type="Pfam" id="PF09376">
    <property type="entry name" value="NurA"/>
    <property type="match status" value="1"/>
</dbReference>
<protein>
    <recommendedName>
        <fullName evidence="1">NurA domain-containing protein</fullName>
    </recommendedName>
</protein>
<dbReference type="InterPro" id="IPR012337">
    <property type="entry name" value="RNaseH-like_sf"/>
</dbReference>
<dbReference type="SUPFAM" id="SSF53098">
    <property type="entry name" value="Ribonuclease H-like"/>
    <property type="match status" value="1"/>
</dbReference>
<evidence type="ECO:0000313" key="2">
    <source>
        <dbReference type="EMBL" id="GAA5502654.1"/>
    </source>
</evidence>
<feature type="domain" description="NurA" evidence="1">
    <location>
        <begin position="48"/>
        <end position="321"/>
    </location>
</feature>
<dbReference type="InterPro" id="IPR018977">
    <property type="entry name" value="NurA_domain"/>
</dbReference>
<name>A0ABP9VBN4_9DEIO</name>
<proteinExistence type="predicted"/>
<reference evidence="2 3" key="1">
    <citation type="submission" date="2024-02" db="EMBL/GenBank/DDBJ databases">
        <title>Deinococcus xinjiangensis NBRC 107630.</title>
        <authorList>
            <person name="Ichikawa N."/>
            <person name="Katano-Makiyama Y."/>
            <person name="Hidaka K."/>
        </authorList>
    </citation>
    <scope>NUCLEOTIDE SEQUENCE [LARGE SCALE GENOMIC DNA]</scope>
    <source>
        <strain evidence="2 3">NBRC 107630</strain>
    </source>
</reference>
<gene>
    <name evidence="2" type="ORF">Dxin01_02398</name>
</gene>
<organism evidence="2 3">
    <name type="scientific">Deinococcus xinjiangensis</name>
    <dbReference type="NCBI Taxonomy" id="457454"/>
    <lineage>
        <taxon>Bacteria</taxon>
        <taxon>Thermotogati</taxon>
        <taxon>Deinococcota</taxon>
        <taxon>Deinococci</taxon>
        <taxon>Deinococcales</taxon>
        <taxon>Deinococcaceae</taxon>
        <taxon>Deinococcus</taxon>
    </lineage>
</organism>
<evidence type="ECO:0000259" key="1">
    <source>
        <dbReference type="Pfam" id="PF09376"/>
    </source>
</evidence>
<dbReference type="EMBL" id="BAABRN010000027">
    <property type="protein sequence ID" value="GAA5502654.1"/>
    <property type="molecule type" value="Genomic_DNA"/>
</dbReference>
<dbReference type="Proteomes" id="UP001458946">
    <property type="component" value="Unassembled WGS sequence"/>
</dbReference>
<accession>A0ABP9VBN4</accession>
<keyword evidence="3" id="KW-1185">Reference proteome</keyword>